<dbReference type="InterPro" id="IPR026444">
    <property type="entry name" value="Secre_tail"/>
</dbReference>
<dbReference type="OrthoDB" id="9757809at2"/>
<dbReference type="NCBIfam" id="TIGR04183">
    <property type="entry name" value="Por_Secre_tail"/>
    <property type="match status" value="1"/>
</dbReference>
<dbReference type="Proteomes" id="UP000008461">
    <property type="component" value="Chromosome"/>
</dbReference>
<sequence>MDRACGNSYGDSNINVMKIKTILLLWGLLCSLLLSAQENKAIKISLLSPTCKGICNGKIKVDIGAGTVVPLTVTLSDGSISRVFNNVVRSFEIKDLCEAKGPWFVSAVPDKIKSCKPVISEIIVPSMEFKIRTTVVKNPTGSNQNDGAVSIMGYAQLDNGEIINQGYTYTYQWSNGSTESSLQNLGVGNHTVILTNVETGCQATGTFTLSNCNSSAAAFDIQIQGGIASEEQRDNIPMSVNLRPAPGEAWAPIPQGYVVEWSYGNQRILGSNIVIPFSMAPLEVTVKVTDPCGRSKELKRKAISCKSAAAEAKNYFLSSLIPPCIGHSDGGAVLEFTTTEGDFSLLELHDGVNTQVIFNRQLGIGLDPVGGNYRLVLPSLRGGKTYTVSGLLGDDCNVAFSFELEEKDTEKLCAGYDKKNNLCLYNEECNGVDVGPKPNLKVPAFTEKLSWEVGENGKILPACREDLFCLCNANKVRVERGNEAWETTRVGKYVGVLNDYLTQTGILAPLAMAEAEGHDPCGHVKFCTLDPTITGAPGFFNFTEKFRPPIQRTSDGCSIFTCKVFAVFKNKFKVCNLPRDYDPKPKGEGTRICDIRNESLLQMIIWHRNGALRTLWPGPDKAQKYQGSKLEAFLNQYTNLNYKPLRCARIEFCKNDLNIQPKSDVNASLCSVGMEVNNGQPVFSCEIASLGVGNAVWYGSDRSQEFRENIYQTELQNLQVAIFYCKTETKYNRVNFNNSPVFLLPNGEAELTLTTLDESTDLNYDESTESSLLTEEPVEDERSQVIIRDSSAQEILQGFGELTYQNRRIPKGLILSNRGNQYIDYVFSNQVFNKRKTNKITAQAANWDSGMNSRMEEFEKNKKFVFEYTDTLVQYIGGIESDQFIQANSFFAQDTNIIITGLVKGNLKLDSTSLVQTENLSAFYLKISRTGQPMAFQLIEKIDTTQGIQFSENRSGKVIVASGYAEGVLTINGQSHALAHSQGVFVAQLSELSTKVIQEIGGNTPMTVKGIAYDADTSQIGLLVQGVDSVWQLGASLSSSAGNHLSVVSLSAQGVIKWTKKVPTAALDVHKTAFSNGSRKGLFLGLTYRDSLQFEGHKLFSKGQEDIAILKYDSNGAIIQIDTFGTPDGETVSQMMLSENVLFFGGEMKGATKTRSIGVMDFINTTAFDGRVYISAVTDTLGANLPFPDTNIVAETLLVPSKIERNVAKQLQRSVAIFAFPNPFQDELTLQFHAQNSETWNLRIVDNLGSVVKQISQQVNNGFNSTKLSTASLAPGMYFLQCVAPDGYMMQTVKVIKTR</sequence>
<evidence type="ECO:0000313" key="3">
    <source>
        <dbReference type="Proteomes" id="UP000008461"/>
    </source>
</evidence>
<keyword evidence="3" id="KW-1185">Reference proteome</keyword>
<evidence type="ECO:0000313" key="2">
    <source>
        <dbReference type="EMBL" id="AEE53676.1"/>
    </source>
</evidence>
<dbReference type="STRING" id="760192.Halhy_5853"/>
<reference evidence="2 3" key="1">
    <citation type="journal article" date="2011" name="Stand. Genomic Sci.">
        <title>Complete genome sequence of Haliscomenobacter hydrossis type strain (O).</title>
        <authorList>
            <consortium name="US DOE Joint Genome Institute (JGI-PGF)"/>
            <person name="Daligault H."/>
            <person name="Lapidus A."/>
            <person name="Zeytun A."/>
            <person name="Nolan M."/>
            <person name="Lucas S."/>
            <person name="Del Rio T.G."/>
            <person name="Tice H."/>
            <person name="Cheng J.F."/>
            <person name="Tapia R."/>
            <person name="Han C."/>
            <person name="Goodwin L."/>
            <person name="Pitluck S."/>
            <person name="Liolios K."/>
            <person name="Pagani I."/>
            <person name="Ivanova N."/>
            <person name="Huntemann M."/>
            <person name="Mavromatis K."/>
            <person name="Mikhailova N."/>
            <person name="Pati A."/>
            <person name="Chen A."/>
            <person name="Palaniappan K."/>
            <person name="Land M."/>
            <person name="Hauser L."/>
            <person name="Brambilla E.M."/>
            <person name="Rohde M."/>
            <person name="Verbarg S."/>
            <person name="Goker M."/>
            <person name="Bristow J."/>
            <person name="Eisen J.A."/>
            <person name="Markowitz V."/>
            <person name="Hugenholtz P."/>
            <person name="Kyrpides N.C."/>
            <person name="Klenk H.P."/>
            <person name="Woyke T."/>
        </authorList>
    </citation>
    <scope>NUCLEOTIDE SEQUENCE [LARGE SCALE GENOMIC DNA]</scope>
    <source>
        <strain evidence="3">ATCC 27775 / DSM 1100 / LMG 10767 / O</strain>
    </source>
</reference>
<dbReference type="KEGG" id="hhy:Halhy_5853"/>
<protein>
    <recommendedName>
        <fullName evidence="1">Secretion system C-terminal sorting domain-containing protein</fullName>
    </recommendedName>
</protein>
<feature type="domain" description="Secretion system C-terminal sorting" evidence="1">
    <location>
        <begin position="1220"/>
        <end position="1286"/>
    </location>
</feature>
<organism evidence="2 3">
    <name type="scientific">Haliscomenobacter hydrossis (strain ATCC 27775 / DSM 1100 / LMG 10767 / O)</name>
    <dbReference type="NCBI Taxonomy" id="760192"/>
    <lineage>
        <taxon>Bacteria</taxon>
        <taxon>Pseudomonadati</taxon>
        <taxon>Bacteroidota</taxon>
        <taxon>Saprospiria</taxon>
        <taxon>Saprospirales</taxon>
        <taxon>Haliscomenobacteraceae</taxon>
        <taxon>Haliscomenobacter</taxon>
    </lineage>
</organism>
<gene>
    <name evidence="2" type="ordered locus">Halhy_5853</name>
</gene>
<reference key="2">
    <citation type="submission" date="2011-04" db="EMBL/GenBank/DDBJ databases">
        <title>Complete sequence of chromosome of Haliscomenobacter hydrossis DSM 1100.</title>
        <authorList>
            <consortium name="US DOE Joint Genome Institute (JGI-PGF)"/>
            <person name="Lucas S."/>
            <person name="Han J."/>
            <person name="Lapidus A."/>
            <person name="Bruce D."/>
            <person name="Goodwin L."/>
            <person name="Pitluck S."/>
            <person name="Peters L."/>
            <person name="Kyrpides N."/>
            <person name="Mavromatis K."/>
            <person name="Ivanova N."/>
            <person name="Ovchinnikova G."/>
            <person name="Pagani I."/>
            <person name="Daligault H."/>
            <person name="Detter J.C."/>
            <person name="Han C."/>
            <person name="Land M."/>
            <person name="Hauser L."/>
            <person name="Markowitz V."/>
            <person name="Cheng J.-F."/>
            <person name="Hugenholtz P."/>
            <person name="Woyke T."/>
            <person name="Wu D."/>
            <person name="Verbarg S."/>
            <person name="Frueling A."/>
            <person name="Brambilla E."/>
            <person name="Klenk H.-P."/>
            <person name="Eisen J.A."/>
        </authorList>
    </citation>
    <scope>NUCLEOTIDE SEQUENCE</scope>
    <source>
        <strain>DSM 1100</strain>
    </source>
</reference>
<proteinExistence type="predicted"/>
<dbReference type="Pfam" id="PF18962">
    <property type="entry name" value="Por_Secre_tail"/>
    <property type="match status" value="1"/>
</dbReference>
<name>F4KY51_HALH1</name>
<accession>F4KY51</accession>
<evidence type="ECO:0000259" key="1">
    <source>
        <dbReference type="Pfam" id="PF18962"/>
    </source>
</evidence>
<dbReference type="HOGENOM" id="CLU_261597_0_0_10"/>
<dbReference type="EMBL" id="CP002691">
    <property type="protein sequence ID" value="AEE53676.1"/>
    <property type="molecule type" value="Genomic_DNA"/>
</dbReference>